<organism evidence="1 2">
    <name type="scientific">Taxus chinensis</name>
    <name type="common">Chinese yew</name>
    <name type="synonym">Taxus wallichiana var. chinensis</name>
    <dbReference type="NCBI Taxonomy" id="29808"/>
    <lineage>
        <taxon>Eukaryota</taxon>
        <taxon>Viridiplantae</taxon>
        <taxon>Streptophyta</taxon>
        <taxon>Embryophyta</taxon>
        <taxon>Tracheophyta</taxon>
        <taxon>Spermatophyta</taxon>
        <taxon>Pinopsida</taxon>
        <taxon>Pinidae</taxon>
        <taxon>Conifers II</taxon>
        <taxon>Cupressales</taxon>
        <taxon>Taxaceae</taxon>
        <taxon>Taxus</taxon>
    </lineage>
</organism>
<protein>
    <submittedName>
        <fullName evidence="1">Uncharacterized protein</fullName>
    </submittedName>
</protein>
<dbReference type="AlphaFoldDB" id="A0AA38KMB0"/>
<evidence type="ECO:0000313" key="1">
    <source>
        <dbReference type="EMBL" id="KAH9308583.1"/>
    </source>
</evidence>
<accession>A0AA38KMB0</accession>
<feature type="non-terminal residue" evidence="1">
    <location>
        <position position="1"/>
    </location>
</feature>
<sequence length="78" mass="8642">RFFCKYVGGEINMDWTKAKIPVNGFPLVLHPEAQVKSLVTKSNDPKAEVLFEDAGLGNYFMASEVPSVEVKDKDPNAI</sequence>
<gene>
    <name evidence="1" type="ORF">KI387_036494</name>
</gene>
<dbReference type="EMBL" id="JAHRHJ020000007">
    <property type="protein sequence ID" value="KAH9308583.1"/>
    <property type="molecule type" value="Genomic_DNA"/>
</dbReference>
<reference evidence="1 2" key="1">
    <citation type="journal article" date="2021" name="Nat. Plants">
        <title>The Taxus genome provides insights into paclitaxel biosynthesis.</title>
        <authorList>
            <person name="Xiong X."/>
            <person name="Gou J."/>
            <person name="Liao Q."/>
            <person name="Li Y."/>
            <person name="Zhou Q."/>
            <person name="Bi G."/>
            <person name="Li C."/>
            <person name="Du R."/>
            <person name="Wang X."/>
            <person name="Sun T."/>
            <person name="Guo L."/>
            <person name="Liang H."/>
            <person name="Lu P."/>
            <person name="Wu Y."/>
            <person name="Zhang Z."/>
            <person name="Ro D.K."/>
            <person name="Shang Y."/>
            <person name="Huang S."/>
            <person name="Yan J."/>
        </authorList>
    </citation>
    <scope>NUCLEOTIDE SEQUENCE [LARGE SCALE GENOMIC DNA]</scope>
    <source>
        <strain evidence="1">Ta-2019</strain>
    </source>
</reference>
<name>A0AA38KMB0_TAXCH</name>
<dbReference type="Proteomes" id="UP000824469">
    <property type="component" value="Unassembled WGS sequence"/>
</dbReference>
<keyword evidence="2" id="KW-1185">Reference proteome</keyword>
<evidence type="ECO:0000313" key="2">
    <source>
        <dbReference type="Proteomes" id="UP000824469"/>
    </source>
</evidence>
<proteinExistence type="predicted"/>
<comment type="caution">
    <text evidence="1">The sequence shown here is derived from an EMBL/GenBank/DDBJ whole genome shotgun (WGS) entry which is preliminary data.</text>
</comment>